<dbReference type="InterPro" id="IPR011234">
    <property type="entry name" value="Fumarylacetoacetase-like_C"/>
</dbReference>
<comment type="similarity">
    <text evidence="1">Belongs to the FAH family.</text>
</comment>
<proteinExistence type="inferred from homology"/>
<organism evidence="4 5">
    <name type="scientific">Actibacterium naphthalenivorans</name>
    <dbReference type="NCBI Taxonomy" id="1614693"/>
    <lineage>
        <taxon>Bacteria</taxon>
        <taxon>Pseudomonadati</taxon>
        <taxon>Pseudomonadota</taxon>
        <taxon>Alphaproteobacteria</taxon>
        <taxon>Rhodobacterales</taxon>
        <taxon>Roseobacteraceae</taxon>
        <taxon>Actibacterium</taxon>
    </lineage>
</organism>
<protein>
    <submittedName>
        <fullName evidence="4">2-keto-4-pentenoate hydratase/2-oxohepta-3-ene-1,7-dioic acid hydratase in catechol pathway</fullName>
    </submittedName>
</protein>
<dbReference type="InterPro" id="IPR051121">
    <property type="entry name" value="FAH"/>
</dbReference>
<accession>A0A840CIT6</accession>
<evidence type="ECO:0000256" key="1">
    <source>
        <dbReference type="ARBA" id="ARBA00010211"/>
    </source>
</evidence>
<dbReference type="PANTHER" id="PTHR42796">
    <property type="entry name" value="FUMARYLACETOACETATE HYDROLASE DOMAIN-CONTAINING PROTEIN 2A-RELATED"/>
    <property type="match status" value="1"/>
</dbReference>
<dbReference type="RefSeq" id="WP_054539552.1">
    <property type="nucleotide sequence ID" value="NZ_JACIEQ010000005.1"/>
</dbReference>
<dbReference type="Pfam" id="PF01557">
    <property type="entry name" value="FAA_hydrolase"/>
    <property type="match status" value="1"/>
</dbReference>
<name>A0A840CIT6_9RHOB</name>
<dbReference type="Proteomes" id="UP000585681">
    <property type="component" value="Unassembled WGS sequence"/>
</dbReference>
<dbReference type="AlphaFoldDB" id="A0A840CIT6"/>
<keyword evidence="5" id="KW-1185">Reference proteome</keyword>
<comment type="caution">
    <text evidence="4">The sequence shown here is derived from an EMBL/GenBank/DDBJ whole genome shotgun (WGS) entry which is preliminary data.</text>
</comment>
<dbReference type="SUPFAM" id="SSF56529">
    <property type="entry name" value="FAH"/>
    <property type="match status" value="1"/>
</dbReference>
<dbReference type="PANTHER" id="PTHR42796:SF4">
    <property type="entry name" value="FUMARYLACETOACETATE HYDROLASE DOMAIN-CONTAINING PROTEIN 2A"/>
    <property type="match status" value="1"/>
</dbReference>
<dbReference type="GO" id="GO:0016853">
    <property type="term" value="F:isomerase activity"/>
    <property type="evidence" value="ECO:0007669"/>
    <property type="project" value="UniProtKB-ARBA"/>
</dbReference>
<evidence type="ECO:0000313" key="4">
    <source>
        <dbReference type="EMBL" id="MBB4023358.1"/>
    </source>
</evidence>
<evidence type="ECO:0000256" key="2">
    <source>
        <dbReference type="ARBA" id="ARBA00022723"/>
    </source>
</evidence>
<dbReference type="FunFam" id="3.90.850.10:FF:000002">
    <property type="entry name" value="2-hydroxyhepta-2,4-diene-1,7-dioate isomerase"/>
    <property type="match status" value="1"/>
</dbReference>
<keyword evidence="2" id="KW-0479">Metal-binding</keyword>
<evidence type="ECO:0000313" key="5">
    <source>
        <dbReference type="Proteomes" id="UP000585681"/>
    </source>
</evidence>
<dbReference type="InterPro" id="IPR036663">
    <property type="entry name" value="Fumarylacetoacetase_C_sf"/>
</dbReference>
<gene>
    <name evidence="4" type="ORF">GGR17_003187</name>
</gene>
<evidence type="ECO:0000259" key="3">
    <source>
        <dbReference type="Pfam" id="PF01557"/>
    </source>
</evidence>
<dbReference type="Gene3D" id="3.90.850.10">
    <property type="entry name" value="Fumarylacetoacetase-like, C-terminal domain"/>
    <property type="match status" value="1"/>
</dbReference>
<reference evidence="4" key="1">
    <citation type="submission" date="2020-08" db="EMBL/GenBank/DDBJ databases">
        <title>Genomic Encyclopedia of Type Strains, Phase IV (KMG-IV): sequencing the most valuable type-strain genomes for metagenomic binning, comparative biology and taxonomic classification.</title>
        <authorList>
            <person name="Goeker M."/>
        </authorList>
    </citation>
    <scope>NUCLEOTIDE SEQUENCE [LARGE SCALE GENOMIC DNA]</scope>
    <source>
        <strain evidence="4">DSM 105040</strain>
    </source>
</reference>
<dbReference type="EMBL" id="JACIEQ010000005">
    <property type="protein sequence ID" value="MBB4023358.1"/>
    <property type="molecule type" value="Genomic_DNA"/>
</dbReference>
<feature type="domain" description="Fumarylacetoacetase-like C-terminal" evidence="3">
    <location>
        <begin position="67"/>
        <end position="273"/>
    </location>
</feature>
<dbReference type="GO" id="GO:0019752">
    <property type="term" value="P:carboxylic acid metabolic process"/>
    <property type="evidence" value="ECO:0007669"/>
    <property type="project" value="UniProtKB-ARBA"/>
</dbReference>
<dbReference type="GO" id="GO:0046872">
    <property type="term" value="F:metal ion binding"/>
    <property type="evidence" value="ECO:0007669"/>
    <property type="project" value="UniProtKB-KW"/>
</dbReference>
<sequence>MKFVRFGPAGAEKPGIIDAEGRLRDLSEEMDDLSGIVLTHLDDFSPEGMPVVGGNPRLGVPVAGVGKFIGIGLNYSDHAAEARMDIPAEPIVFMKATSSLSGPHDPIRLPRGSVKTDWEVELGVVIGKPAKYVSAEEALDHVAGYMVVNDVSERAFQIERGGQWTKGKSCDSFGPCGPWLVTPDEAGEITALDLSLSVNGSRMQQGSAANMIFSVARIISYLSQMMTLHPGDIIATGTPAGVGMGMVPPRFLKPGDVVELSISGLGTQRQEVVSD</sequence>